<keyword evidence="3 5" id="KW-0560">Oxidoreductase</keyword>
<feature type="active site" evidence="4">
    <location>
        <position position="61"/>
    </location>
</feature>
<dbReference type="PIRSF" id="PIRSF000303">
    <property type="entry name" value="Glutathion_perox"/>
    <property type="match status" value="1"/>
</dbReference>
<sequence>MSHVTLRWALPLCMLVSPLAFADCADILRHELQALRSKDSINLCERYAGKPLVIVNTASFCGYTPQFKGLEAVFQRYRERGLEVIGVPSNDFRQEAQDKAAIADVCYVNYGVTFAMTEPQRITGSAAHPFYRDLTEQAGQAPAWNFHKYVLDRDGKVVGSFPSKVSPEDPEFIKAIELAL</sequence>
<gene>
    <name evidence="7" type="ORF">DT594_01035</name>
</gene>
<dbReference type="PANTHER" id="PTHR11592">
    <property type="entry name" value="GLUTATHIONE PEROXIDASE"/>
    <property type="match status" value="1"/>
</dbReference>
<dbReference type="Gene3D" id="3.40.30.10">
    <property type="entry name" value="Glutaredoxin"/>
    <property type="match status" value="1"/>
</dbReference>
<evidence type="ECO:0000256" key="3">
    <source>
        <dbReference type="ARBA" id="ARBA00023002"/>
    </source>
</evidence>
<evidence type="ECO:0000256" key="4">
    <source>
        <dbReference type="PIRSR" id="PIRSR000303-1"/>
    </source>
</evidence>
<comment type="caution">
    <text evidence="7">The sequence shown here is derived from an EMBL/GenBank/DDBJ whole genome shotgun (WGS) entry which is preliminary data.</text>
</comment>
<dbReference type="InterPro" id="IPR036249">
    <property type="entry name" value="Thioredoxin-like_sf"/>
</dbReference>
<comment type="similarity">
    <text evidence="1 5">Belongs to the glutathione peroxidase family.</text>
</comment>
<dbReference type="Pfam" id="PF00255">
    <property type="entry name" value="GSHPx"/>
    <property type="match status" value="1"/>
</dbReference>
<dbReference type="CDD" id="cd00340">
    <property type="entry name" value="GSH_Peroxidase"/>
    <property type="match status" value="1"/>
</dbReference>
<feature type="signal peptide" evidence="6">
    <location>
        <begin position="1"/>
        <end position="22"/>
    </location>
</feature>
<dbReference type="AlphaFoldDB" id="A0A7V7KW25"/>
<dbReference type="PANTHER" id="PTHR11592:SF44">
    <property type="entry name" value="GLUTATHIONE PEROXIDASE"/>
    <property type="match status" value="1"/>
</dbReference>
<dbReference type="PRINTS" id="PR01011">
    <property type="entry name" value="GLUTPROXDASE"/>
</dbReference>
<feature type="chain" id="PRO_5030925794" description="Glutathione peroxidase" evidence="6">
    <location>
        <begin position="23"/>
        <end position="180"/>
    </location>
</feature>
<name>A0A7V7KW25_9GAMM</name>
<dbReference type="GO" id="GO:0004601">
    <property type="term" value="F:peroxidase activity"/>
    <property type="evidence" value="ECO:0007669"/>
    <property type="project" value="UniProtKB-KW"/>
</dbReference>
<dbReference type="EMBL" id="QOVF01000001">
    <property type="protein sequence ID" value="KAA0695980.1"/>
    <property type="molecule type" value="Genomic_DNA"/>
</dbReference>
<evidence type="ECO:0000256" key="1">
    <source>
        <dbReference type="ARBA" id="ARBA00006926"/>
    </source>
</evidence>
<keyword evidence="8" id="KW-1185">Reference proteome</keyword>
<dbReference type="GO" id="GO:0034599">
    <property type="term" value="P:cellular response to oxidative stress"/>
    <property type="evidence" value="ECO:0007669"/>
    <property type="project" value="TreeGrafter"/>
</dbReference>
<dbReference type="SUPFAM" id="SSF52833">
    <property type="entry name" value="Thioredoxin-like"/>
    <property type="match status" value="1"/>
</dbReference>
<dbReference type="InterPro" id="IPR000889">
    <property type="entry name" value="Glutathione_peroxidase"/>
</dbReference>
<evidence type="ECO:0000256" key="6">
    <source>
        <dbReference type="SAM" id="SignalP"/>
    </source>
</evidence>
<dbReference type="InterPro" id="IPR029759">
    <property type="entry name" value="GPX_AS"/>
</dbReference>
<keyword evidence="6" id="KW-0732">Signal</keyword>
<dbReference type="OrthoDB" id="9785502at2"/>
<evidence type="ECO:0000256" key="5">
    <source>
        <dbReference type="RuleBase" id="RU000499"/>
    </source>
</evidence>
<proteinExistence type="inferred from homology"/>
<evidence type="ECO:0000256" key="2">
    <source>
        <dbReference type="ARBA" id="ARBA00022559"/>
    </source>
</evidence>
<dbReference type="PROSITE" id="PS51355">
    <property type="entry name" value="GLUTATHIONE_PEROXID_3"/>
    <property type="match status" value="1"/>
</dbReference>
<evidence type="ECO:0000313" key="8">
    <source>
        <dbReference type="Proteomes" id="UP000463138"/>
    </source>
</evidence>
<keyword evidence="2 5" id="KW-0575">Peroxidase</keyword>
<evidence type="ECO:0000313" key="7">
    <source>
        <dbReference type="EMBL" id="KAA0695980.1"/>
    </source>
</evidence>
<organism evidence="7 8">
    <name type="scientific">Halopseudomonas laoshanensis</name>
    <dbReference type="NCBI Taxonomy" id="2268758"/>
    <lineage>
        <taxon>Bacteria</taxon>
        <taxon>Pseudomonadati</taxon>
        <taxon>Pseudomonadota</taxon>
        <taxon>Gammaproteobacteria</taxon>
        <taxon>Pseudomonadales</taxon>
        <taxon>Pseudomonadaceae</taxon>
        <taxon>Halopseudomonas</taxon>
    </lineage>
</organism>
<accession>A0A7V7KW25</accession>
<dbReference type="Proteomes" id="UP000463138">
    <property type="component" value="Unassembled WGS sequence"/>
</dbReference>
<protein>
    <recommendedName>
        <fullName evidence="5">Glutathione peroxidase</fullName>
    </recommendedName>
</protein>
<reference evidence="7 8" key="1">
    <citation type="submission" date="2018-07" db="EMBL/GenBank/DDBJ databases">
        <title>Pseudomonas laoshanensis sp. nov., isolated from soil.</title>
        <authorList>
            <person name="Sun J."/>
            <person name="Yu L."/>
            <person name="Wang M."/>
            <person name="Zhang C."/>
        </authorList>
    </citation>
    <scope>NUCLEOTIDE SEQUENCE [LARGE SCALE GENOMIC DNA]</scope>
    <source>
        <strain evidence="7 8">Y22</strain>
    </source>
</reference>
<dbReference type="PROSITE" id="PS00460">
    <property type="entry name" value="GLUTATHIONE_PEROXID_1"/>
    <property type="match status" value="1"/>
</dbReference>